<keyword evidence="4 5" id="KW-0472">Membrane</keyword>
<feature type="domain" description="TLC" evidence="7">
    <location>
        <begin position="34"/>
        <end position="239"/>
    </location>
</feature>
<feature type="transmembrane region" description="Helical" evidence="6">
    <location>
        <begin position="172"/>
        <end position="195"/>
    </location>
</feature>
<evidence type="ECO:0000313" key="8">
    <source>
        <dbReference type="EMBL" id="KYP53670.1"/>
    </source>
</evidence>
<evidence type="ECO:0000256" key="5">
    <source>
        <dbReference type="PROSITE-ProRule" id="PRU00205"/>
    </source>
</evidence>
<dbReference type="PANTHER" id="PTHR31766">
    <property type="entry name" value="GLABROUS1 ENHANCER-BINDING PROTEIN-LIKE 2"/>
    <property type="match status" value="1"/>
</dbReference>
<proteinExistence type="predicted"/>
<keyword evidence="9" id="KW-1185">Reference proteome</keyword>
<dbReference type="OrthoDB" id="204175at2759"/>
<name>A0A151SFR2_CAJCA</name>
<organism evidence="8 9">
    <name type="scientific">Cajanus cajan</name>
    <name type="common">Pigeon pea</name>
    <name type="synonym">Cajanus indicus</name>
    <dbReference type="NCBI Taxonomy" id="3821"/>
    <lineage>
        <taxon>Eukaryota</taxon>
        <taxon>Viridiplantae</taxon>
        <taxon>Streptophyta</taxon>
        <taxon>Embryophyta</taxon>
        <taxon>Tracheophyta</taxon>
        <taxon>Spermatophyta</taxon>
        <taxon>Magnoliopsida</taxon>
        <taxon>eudicotyledons</taxon>
        <taxon>Gunneridae</taxon>
        <taxon>Pentapetalae</taxon>
        <taxon>rosids</taxon>
        <taxon>fabids</taxon>
        <taxon>Fabales</taxon>
        <taxon>Fabaceae</taxon>
        <taxon>Papilionoideae</taxon>
        <taxon>50 kb inversion clade</taxon>
        <taxon>NPAAA clade</taxon>
        <taxon>indigoferoid/millettioid clade</taxon>
        <taxon>Phaseoleae</taxon>
        <taxon>Cajanus</taxon>
    </lineage>
</organism>
<feature type="transmembrane region" description="Helical" evidence="6">
    <location>
        <begin position="130"/>
        <end position="151"/>
    </location>
</feature>
<dbReference type="EMBL" id="KQ483411">
    <property type="protein sequence ID" value="KYP53670.1"/>
    <property type="molecule type" value="Genomic_DNA"/>
</dbReference>
<evidence type="ECO:0000256" key="6">
    <source>
        <dbReference type="SAM" id="Phobius"/>
    </source>
</evidence>
<dbReference type="STRING" id="3821.A0A151SFR2"/>
<dbReference type="Gramene" id="C.cajan_23557.t">
    <property type="protein sequence ID" value="C.cajan_23557.t.cds1"/>
    <property type="gene ID" value="C.cajan_23557"/>
</dbReference>
<feature type="transmembrane region" description="Helical" evidence="6">
    <location>
        <begin position="207"/>
        <end position="232"/>
    </location>
</feature>
<dbReference type="Proteomes" id="UP000075243">
    <property type="component" value="Unassembled WGS sequence"/>
</dbReference>
<dbReference type="GO" id="GO:0016020">
    <property type="term" value="C:membrane"/>
    <property type="evidence" value="ECO:0007669"/>
    <property type="project" value="UniProtKB-SubCell"/>
</dbReference>
<evidence type="ECO:0000256" key="2">
    <source>
        <dbReference type="ARBA" id="ARBA00022692"/>
    </source>
</evidence>
<gene>
    <name evidence="8" type="ORF">KK1_024244</name>
</gene>
<keyword evidence="3 6" id="KW-1133">Transmembrane helix</keyword>
<dbReference type="InterPro" id="IPR040327">
    <property type="entry name" value="At5g14285-like"/>
</dbReference>
<evidence type="ECO:0000256" key="4">
    <source>
        <dbReference type="ARBA" id="ARBA00023136"/>
    </source>
</evidence>
<feature type="transmembrane region" description="Helical" evidence="6">
    <location>
        <begin position="6"/>
        <end position="27"/>
    </location>
</feature>
<dbReference type="PANTHER" id="PTHR31766:SF2">
    <property type="entry name" value="GLABROUS1 ENHANCER-BINDING PROTEIN-LIKE 2"/>
    <property type="match status" value="1"/>
</dbReference>
<dbReference type="AlphaFoldDB" id="A0A151SFR2"/>
<dbReference type="OMA" id="ACQNTWS"/>
<dbReference type="Pfam" id="PF03798">
    <property type="entry name" value="TRAM_LAG1_CLN8"/>
    <property type="match status" value="1"/>
</dbReference>
<sequence>METQAFEFPMLFLLIHFSIYLVGYFIVFRKWSPETRPEASSCFMSLFHGTPAAVVATAAILSARSSNLAAANTRFQNLVLDYSTAYFVADLVHLAVFFGGADDAMFLTHHLATLFVLVTCRDVAAHGAVAVLALLALGEATNAFLDAWMLARARRSEAPRAARVCDALTVPFCCLYSVIRGVFGPCVVFRMVVVYSRGGGEGVIATWVWVSWVVVVSFAIVGSLVWVSFLCVEVYRERTKKFEEKIQS</sequence>
<comment type="subcellular location">
    <subcellularLocation>
        <location evidence="1">Membrane</location>
        <topology evidence="1">Multi-pass membrane protein</topology>
    </subcellularLocation>
</comment>
<evidence type="ECO:0000313" key="9">
    <source>
        <dbReference type="Proteomes" id="UP000075243"/>
    </source>
</evidence>
<feature type="transmembrane region" description="Helical" evidence="6">
    <location>
        <begin position="82"/>
        <end position="99"/>
    </location>
</feature>
<evidence type="ECO:0000259" key="7">
    <source>
        <dbReference type="PROSITE" id="PS50922"/>
    </source>
</evidence>
<dbReference type="PROSITE" id="PS50922">
    <property type="entry name" value="TLC"/>
    <property type="match status" value="1"/>
</dbReference>
<reference evidence="8" key="1">
    <citation type="journal article" date="2012" name="Nat. Biotechnol.">
        <title>Draft genome sequence of pigeonpea (Cajanus cajan), an orphan legume crop of resource-poor farmers.</title>
        <authorList>
            <person name="Varshney R.K."/>
            <person name="Chen W."/>
            <person name="Li Y."/>
            <person name="Bharti A.K."/>
            <person name="Saxena R.K."/>
            <person name="Schlueter J.A."/>
            <person name="Donoghue M.T."/>
            <person name="Azam S."/>
            <person name="Fan G."/>
            <person name="Whaley A.M."/>
            <person name="Farmer A.D."/>
            <person name="Sheridan J."/>
            <person name="Iwata A."/>
            <person name="Tuteja R."/>
            <person name="Penmetsa R.V."/>
            <person name="Wu W."/>
            <person name="Upadhyaya H.D."/>
            <person name="Yang S.P."/>
            <person name="Shah T."/>
            <person name="Saxena K.B."/>
            <person name="Michael T."/>
            <person name="McCombie W.R."/>
            <person name="Yang B."/>
            <person name="Zhang G."/>
            <person name="Yang H."/>
            <person name="Wang J."/>
            <person name="Spillane C."/>
            <person name="Cook D.R."/>
            <person name="May G.D."/>
            <person name="Xu X."/>
            <person name="Jackson S.A."/>
        </authorList>
    </citation>
    <scope>NUCLEOTIDE SEQUENCE [LARGE SCALE GENOMIC DNA]</scope>
</reference>
<evidence type="ECO:0000256" key="3">
    <source>
        <dbReference type="ARBA" id="ARBA00022989"/>
    </source>
</evidence>
<accession>A0A151SFR2</accession>
<dbReference type="InterPro" id="IPR006634">
    <property type="entry name" value="TLC-dom"/>
</dbReference>
<evidence type="ECO:0000256" key="1">
    <source>
        <dbReference type="ARBA" id="ARBA00004141"/>
    </source>
</evidence>
<protein>
    <recommendedName>
        <fullName evidence="7">TLC domain-containing protein</fullName>
    </recommendedName>
</protein>
<feature type="transmembrane region" description="Helical" evidence="6">
    <location>
        <begin position="39"/>
        <end position="62"/>
    </location>
</feature>
<keyword evidence="2 5" id="KW-0812">Transmembrane</keyword>
<dbReference type="SMART" id="SM00724">
    <property type="entry name" value="TLC"/>
    <property type="match status" value="1"/>
</dbReference>